<evidence type="ECO:0000256" key="2">
    <source>
        <dbReference type="ARBA" id="ARBA00009544"/>
    </source>
</evidence>
<evidence type="ECO:0000256" key="4">
    <source>
        <dbReference type="ARBA" id="ARBA00022978"/>
    </source>
</evidence>
<evidence type="ECO:0000256" key="1">
    <source>
        <dbReference type="ARBA" id="ARBA00004613"/>
    </source>
</evidence>
<dbReference type="Proteomes" id="UP000006643">
    <property type="component" value="Unassembled WGS sequence"/>
</dbReference>
<dbReference type="GO" id="GO:0005576">
    <property type="term" value="C:extracellular region"/>
    <property type="evidence" value="ECO:0007669"/>
    <property type="project" value="UniProtKB-SubCell"/>
</dbReference>
<dbReference type="Gene3D" id="1.10.239.10">
    <property type="entry name" value="Elicitin domain"/>
    <property type="match status" value="1"/>
</dbReference>
<feature type="chain" id="PRO_5003012610" description="Elicitin" evidence="7">
    <location>
        <begin position="21"/>
        <end position="118"/>
    </location>
</feature>
<evidence type="ECO:0000256" key="7">
    <source>
        <dbReference type="SAM" id="SignalP"/>
    </source>
</evidence>
<comment type="similarity">
    <text evidence="2 6">Belongs to the elicitin family.</text>
</comment>
<proteinExistence type="inferred from homology"/>
<dbReference type="InterPro" id="IPR002200">
    <property type="entry name" value="Elicitin"/>
</dbReference>
<dbReference type="KEGG" id="pif:PITG_21410"/>
<evidence type="ECO:0000313" key="9">
    <source>
        <dbReference type="Proteomes" id="UP000006643"/>
    </source>
</evidence>
<dbReference type="RefSeq" id="XP_002895059.1">
    <property type="nucleotide sequence ID" value="XM_002895013.1"/>
</dbReference>
<dbReference type="OrthoDB" id="118103at2759"/>
<evidence type="ECO:0000313" key="8">
    <source>
        <dbReference type="EMBL" id="EEY60722.1"/>
    </source>
</evidence>
<feature type="signal peptide" evidence="7">
    <location>
        <begin position="1"/>
        <end position="20"/>
    </location>
</feature>
<accession>D0P3R6</accession>
<evidence type="ECO:0000256" key="6">
    <source>
        <dbReference type="RuleBase" id="RU368111"/>
    </source>
</evidence>
<keyword evidence="3 6" id="KW-0964">Secreted</keyword>
<dbReference type="PRINTS" id="PR00948">
    <property type="entry name" value="ELICITIN"/>
</dbReference>
<keyword evidence="5 6" id="KW-1015">Disulfide bond</keyword>
<comment type="function">
    <text evidence="6">Induces local and distal defense responses (incompatible hypersensitive reaction) in plants from the solanaceae and cruciferae families. Elicits leaf necrosis and causes the accumulation of pathogenesis-related proteins. Might interact with the lipidic molecules of the plasma membrane.</text>
</comment>
<dbReference type="SMR" id="D0P3R6"/>
<name>D0P3R6_PHYIT</name>
<reference evidence="9" key="1">
    <citation type="journal article" date="2009" name="Nature">
        <title>Genome sequence and analysis of the Irish potato famine pathogen Phytophthora infestans.</title>
        <authorList>
            <consortium name="The Broad Institute Genome Sequencing Platform"/>
            <person name="Haas B.J."/>
            <person name="Kamoun S."/>
            <person name="Zody M.C."/>
            <person name="Jiang R.H."/>
            <person name="Handsaker R.E."/>
            <person name="Cano L.M."/>
            <person name="Grabherr M."/>
            <person name="Kodira C.D."/>
            <person name="Raffaele S."/>
            <person name="Torto-Alalibo T."/>
            <person name="Bozkurt T.O."/>
            <person name="Ah-Fong A.M."/>
            <person name="Alvarado L."/>
            <person name="Anderson V.L."/>
            <person name="Armstrong M.R."/>
            <person name="Avrova A."/>
            <person name="Baxter L."/>
            <person name="Beynon J."/>
            <person name="Boevink P.C."/>
            <person name="Bollmann S.R."/>
            <person name="Bos J.I."/>
            <person name="Bulone V."/>
            <person name="Cai G."/>
            <person name="Cakir C."/>
            <person name="Carrington J.C."/>
            <person name="Chawner M."/>
            <person name="Conti L."/>
            <person name="Costanzo S."/>
            <person name="Ewan R."/>
            <person name="Fahlgren N."/>
            <person name="Fischbach M.A."/>
            <person name="Fugelstad J."/>
            <person name="Gilroy E.M."/>
            <person name="Gnerre S."/>
            <person name="Green P.J."/>
            <person name="Grenville-Briggs L.J."/>
            <person name="Griffith J."/>
            <person name="Grunwald N.J."/>
            <person name="Horn K."/>
            <person name="Horner N.R."/>
            <person name="Hu C.H."/>
            <person name="Huitema E."/>
            <person name="Jeong D.H."/>
            <person name="Jones A.M."/>
            <person name="Jones J.D."/>
            <person name="Jones R.W."/>
            <person name="Karlsson E.K."/>
            <person name="Kunjeti S.G."/>
            <person name="Lamour K."/>
            <person name="Liu Z."/>
            <person name="Ma L."/>
            <person name="Maclean D."/>
            <person name="Chibucos M.C."/>
            <person name="McDonald H."/>
            <person name="McWalters J."/>
            <person name="Meijer H.J."/>
            <person name="Morgan W."/>
            <person name="Morris P.F."/>
            <person name="Munro C.A."/>
            <person name="O'Neill K."/>
            <person name="Ospina-Giraldo M."/>
            <person name="Pinzon A."/>
            <person name="Pritchard L."/>
            <person name="Ramsahoye B."/>
            <person name="Ren Q."/>
            <person name="Restrepo S."/>
            <person name="Roy S."/>
            <person name="Sadanandom A."/>
            <person name="Savidor A."/>
            <person name="Schornack S."/>
            <person name="Schwartz D.C."/>
            <person name="Schumann U.D."/>
            <person name="Schwessinger B."/>
            <person name="Seyer L."/>
            <person name="Sharpe T."/>
            <person name="Silvar C."/>
            <person name="Song J."/>
            <person name="Studholme D.J."/>
            <person name="Sykes S."/>
            <person name="Thines M."/>
            <person name="van de Vondervoort P.J."/>
            <person name="Phuntumart V."/>
            <person name="Wawra S."/>
            <person name="Weide R."/>
            <person name="Win J."/>
            <person name="Young C."/>
            <person name="Zhou S."/>
            <person name="Fry W."/>
            <person name="Meyers B.C."/>
            <person name="van West P."/>
            <person name="Ristaino J."/>
            <person name="Govers F."/>
            <person name="Birch P.R."/>
            <person name="Whisson S.C."/>
            <person name="Judelson H.S."/>
            <person name="Nusbaum C."/>
        </authorList>
    </citation>
    <scope>NUCLEOTIDE SEQUENCE [LARGE SCALE GENOMIC DNA]</scope>
    <source>
        <strain evidence="9">T30-4</strain>
    </source>
</reference>
<dbReference type="Pfam" id="PF00964">
    <property type="entry name" value="Elicitin"/>
    <property type="match status" value="1"/>
</dbReference>
<dbReference type="STRING" id="403677.D0P3R6"/>
<dbReference type="SUPFAM" id="SSF48647">
    <property type="entry name" value="Fungal elicitin"/>
    <property type="match status" value="1"/>
</dbReference>
<comment type="subcellular location">
    <subcellularLocation>
        <location evidence="1 6">Secreted</location>
    </subcellularLocation>
</comment>
<evidence type="ECO:0000256" key="5">
    <source>
        <dbReference type="ARBA" id="ARBA00023157"/>
    </source>
</evidence>
<dbReference type="SMART" id="SM01187">
    <property type="entry name" value="Elicitin"/>
    <property type="match status" value="1"/>
</dbReference>
<dbReference type="EMBL" id="DS028411">
    <property type="protein sequence ID" value="EEY60722.1"/>
    <property type="molecule type" value="Genomic_DNA"/>
</dbReference>
<dbReference type="VEuPathDB" id="FungiDB:PITG_21410"/>
<sequence length="118" mass="12562">MNFVALIAVTVAVLVGSTNAAACTAKQQTAAYNTLVSLLSEASFSTCSKDSGYSMITSKTLPRPKEKKAMCKSSSCKSMIKKIIALNPPNCTLTVPTSGLKTNVYKMAHDFSSDCKRL</sequence>
<organism evidence="8 9">
    <name type="scientific">Phytophthora infestans (strain T30-4)</name>
    <name type="common">Potato late blight agent</name>
    <dbReference type="NCBI Taxonomy" id="403677"/>
    <lineage>
        <taxon>Eukaryota</taxon>
        <taxon>Sar</taxon>
        <taxon>Stramenopiles</taxon>
        <taxon>Oomycota</taxon>
        <taxon>Peronosporomycetes</taxon>
        <taxon>Peronosporales</taxon>
        <taxon>Peronosporaceae</taxon>
        <taxon>Phytophthora</taxon>
    </lineage>
</organism>
<protein>
    <recommendedName>
        <fullName evidence="6">Elicitin</fullName>
    </recommendedName>
</protein>
<keyword evidence="9" id="KW-1185">Reference proteome</keyword>
<dbReference type="GeneID" id="9466655"/>
<dbReference type="eggNOG" id="ENOG502RGGA">
    <property type="taxonomic scope" value="Eukaryota"/>
</dbReference>
<dbReference type="OMA" id="MCKSSSC"/>
<dbReference type="InterPro" id="IPR036470">
    <property type="entry name" value="Elicitin_sf"/>
</dbReference>
<evidence type="ECO:0000256" key="3">
    <source>
        <dbReference type="ARBA" id="ARBA00022525"/>
    </source>
</evidence>
<gene>
    <name evidence="8" type="ORF">PITG_21410</name>
</gene>
<dbReference type="HOGENOM" id="CLU_087770_6_0_1"/>
<keyword evidence="4 6" id="KW-0928">Hypersensitive response elicitation</keyword>
<keyword evidence="7" id="KW-0732">Signal</keyword>
<dbReference type="GO" id="GO:0052040">
    <property type="term" value="P:symbiont-mediated perturbation of host programmed cell death"/>
    <property type="evidence" value="ECO:0007669"/>
    <property type="project" value="UniProtKB-UniRule"/>
</dbReference>
<dbReference type="AlphaFoldDB" id="D0P3R6"/>
<dbReference type="InParanoid" id="D0P3R6"/>